<dbReference type="RefSeq" id="WP_134720429.1">
    <property type="nucleotide sequence ID" value="NZ_SDKM01000043.1"/>
</dbReference>
<reference evidence="1 2" key="1">
    <citation type="submission" date="2019-01" db="EMBL/GenBank/DDBJ databases">
        <title>Nocardioides guangzhouensis sp. nov., an actinobacterium isolated from soil.</title>
        <authorList>
            <person name="Fu Y."/>
            <person name="Cai Y."/>
            <person name="Lin Z."/>
            <person name="Chen P."/>
        </authorList>
    </citation>
    <scope>NUCLEOTIDE SEQUENCE [LARGE SCALE GENOMIC DNA]</scope>
    <source>
        <strain evidence="1 2">130</strain>
    </source>
</reference>
<dbReference type="EMBL" id="SDKM01000043">
    <property type="protein sequence ID" value="RYP82686.1"/>
    <property type="molecule type" value="Genomic_DNA"/>
</dbReference>
<evidence type="ECO:0000313" key="2">
    <source>
        <dbReference type="Proteomes" id="UP000295198"/>
    </source>
</evidence>
<dbReference type="AlphaFoldDB" id="A0A4Q4Z6M4"/>
<keyword evidence="2" id="KW-1185">Reference proteome</keyword>
<protein>
    <submittedName>
        <fullName evidence="1">Uncharacterized protein</fullName>
    </submittedName>
</protein>
<dbReference type="OrthoDB" id="3792806at2"/>
<sequence length="84" mass="9469">MLSRDLPPLRPFEVRLRHHVPGEPMADDATYHWRGEATDEAHAVVIAKREADAEGWRPDGPIACRVVESTDFLPVSHEWVEGVS</sequence>
<name>A0A4Q4Z6M4_9ACTN</name>
<accession>A0A4Q4Z6M4</accession>
<gene>
    <name evidence="1" type="ORF">EKO23_21125</name>
</gene>
<proteinExistence type="predicted"/>
<dbReference type="Proteomes" id="UP000295198">
    <property type="component" value="Unassembled WGS sequence"/>
</dbReference>
<evidence type="ECO:0000313" key="1">
    <source>
        <dbReference type="EMBL" id="RYP82686.1"/>
    </source>
</evidence>
<organism evidence="1 2">
    <name type="scientific">Nocardioides guangzhouensis</name>
    <dbReference type="NCBI Taxonomy" id="2497878"/>
    <lineage>
        <taxon>Bacteria</taxon>
        <taxon>Bacillati</taxon>
        <taxon>Actinomycetota</taxon>
        <taxon>Actinomycetes</taxon>
        <taxon>Propionibacteriales</taxon>
        <taxon>Nocardioidaceae</taxon>
        <taxon>Nocardioides</taxon>
    </lineage>
</organism>
<comment type="caution">
    <text evidence="1">The sequence shown here is derived from an EMBL/GenBank/DDBJ whole genome shotgun (WGS) entry which is preliminary data.</text>
</comment>